<name>A0A1H5VID4_9PROT</name>
<proteinExistence type="predicted"/>
<organism evidence="2 3">
    <name type="scientific">Nitrosomonas ureae</name>
    <dbReference type="NCBI Taxonomy" id="44577"/>
    <lineage>
        <taxon>Bacteria</taxon>
        <taxon>Pseudomonadati</taxon>
        <taxon>Pseudomonadota</taxon>
        <taxon>Betaproteobacteria</taxon>
        <taxon>Nitrosomonadales</taxon>
        <taxon>Nitrosomonadaceae</taxon>
        <taxon>Nitrosomonas</taxon>
    </lineage>
</organism>
<dbReference type="Pfam" id="PF12275">
    <property type="entry name" value="DUF3616"/>
    <property type="match status" value="1"/>
</dbReference>
<gene>
    <name evidence="2" type="ORF">SAMN05216334_11292</name>
</gene>
<feature type="domain" description="DUF3616" evidence="1">
    <location>
        <begin position="19"/>
        <end position="372"/>
    </location>
</feature>
<dbReference type="EMBL" id="FNUX01000012">
    <property type="protein sequence ID" value="SEF86558.1"/>
    <property type="molecule type" value="Genomic_DNA"/>
</dbReference>
<dbReference type="InterPro" id="IPR022060">
    <property type="entry name" value="DUF3616"/>
</dbReference>
<accession>A0A1H5VID4</accession>
<dbReference type="RefSeq" id="WP_103966592.1">
    <property type="nucleotide sequence ID" value="NZ_FNUX01000012.1"/>
</dbReference>
<protein>
    <recommendedName>
        <fullName evidence="1">DUF3616 domain-containing protein</fullName>
    </recommendedName>
</protein>
<evidence type="ECO:0000313" key="2">
    <source>
        <dbReference type="EMBL" id="SEF86558.1"/>
    </source>
</evidence>
<sequence>MKEIKLEFEKEGGGISKSLSAFVRLGDSIFAAGDEGVDLARLKESDDGTSFKLKELINLSGWFDLPIPPLQEQTNQIMEIDLEGMDFDCTNQLLWMVGSHSLKRGRAKATFDTKKNLELLGKVEPDANRFFLGCVFLHKNKNKQFRLSLSEGDNNTRAAQLRCDATTSELLDEIRRDTLFTRFCDKNDGIPGKDNGIDIEGLACARNGRVLVGMRGPVLRGIAIVLELAPERIDSPDTKADQLQLTKIGPTGLKYRRHFLDLAGHGIRDLCWDGDDLLILAGPTTGLDSPPLIFRWKAARKAFGKMSDDEEKFIWRSEYVLVQQCLGSTWKQVEAGADHAEAIALFDKKHLMIGYDSPSTKRFHKPASVIVDIVDL</sequence>
<dbReference type="Proteomes" id="UP000236753">
    <property type="component" value="Unassembled WGS sequence"/>
</dbReference>
<dbReference type="AlphaFoldDB" id="A0A1H5VID4"/>
<dbReference type="OrthoDB" id="423529at2"/>
<evidence type="ECO:0000313" key="3">
    <source>
        <dbReference type="Proteomes" id="UP000236753"/>
    </source>
</evidence>
<reference evidence="2 3" key="1">
    <citation type="submission" date="2016-10" db="EMBL/GenBank/DDBJ databases">
        <authorList>
            <person name="de Groot N.N."/>
        </authorList>
    </citation>
    <scope>NUCLEOTIDE SEQUENCE [LARGE SCALE GENOMIC DNA]</scope>
    <source>
        <strain evidence="2 3">Nm13</strain>
    </source>
</reference>
<evidence type="ECO:0000259" key="1">
    <source>
        <dbReference type="Pfam" id="PF12275"/>
    </source>
</evidence>